<dbReference type="SMART" id="SM01382">
    <property type="entry name" value="Ribosomal_L2_C"/>
    <property type="match status" value="1"/>
</dbReference>
<dbReference type="PANTHER" id="PTHR13691:SF5">
    <property type="entry name" value="LARGE RIBOSOMAL SUBUNIT PROTEIN UL2M"/>
    <property type="match status" value="1"/>
</dbReference>
<dbReference type="EMBL" id="AB665055">
    <property type="protein sequence ID" value="BBD21426.1"/>
    <property type="molecule type" value="Genomic_DNA"/>
</dbReference>
<name>A0A455R038_BABRO</name>
<dbReference type="InterPro" id="IPR008991">
    <property type="entry name" value="Translation_prot_SH3-like_sf"/>
</dbReference>
<sequence>MILYLFNYKRKLGRNNFGFIINRGKCNFKNNKYYIINNYYYFNNNNIVKFNNIILFINKIINNLFYRNSLLIECLDLSNKLNNNYKKNSKLFIKSLNIKKGDFINLFNTLSLNEGDSSYIYKFSYGDNIFNIENYKTNISTYSKSYLSFSTILCFNYNYYFIKLPSNFIIKIYKISKVFLGKPDGLNINYKNKAGISKVFGIRPLVRGKAMNAADHPHGGGTGKTSIGHKSIYSIYGNKLKGVKTSKRKK</sequence>
<evidence type="ECO:0000259" key="4">
    <source>
        <dbReference type="SMART" id="SM01382"/>
    </source>
</evidence>
<organism evidence="5">
    <name type="scientific">Babesia rodhaini</name>
    <dbReference type="NCBI Taxonomy" id="5870"/>
    <lineage>
        <taxon>Eukaryota</taxon>
        <taxon>Sar</taxon>
        <taxon>Alveolata</taxon>
        <taxon>Apicomplexa</taxon>
        <taxon>Aconoidasida</taxon>
        <taxon>Piroplasmida</taxon>
        <taxon>Babesiidae</taxon>
        <taxon>Babesia</taxon>
    </lineage>
</organism>
<comment type="similarity">
    <text evidence="1">Belongs to the universal ribosomal protein uL2 family.</text>
</comment>
<dbReference type="GO" id="GO:0003735">
    <property type="term" value="F:structural constituent of ribosome"/>
    <property type="evidence" value="ECO:0007669"/>
    <property type="project" value="InterPro"/>
</dbReference>
<dbReference type="PANTHER" id="PTHR13691">
    <property type="entry name" value="RIBOSOMAL PROTEIN L2"/>
    <property type="match status" value="1"/>
</dbReference>
<keyword evidence="2 5" id="KW-0689">Ribosomal protein</keyword>
<dbReference type="InterPro" id="IPR022669">
    <property type="entry name" value="Ribosomal_uL2_C"/>
</dbReference>
<dbReference type="InterPro" id="IPR002171">
    <property type="entry name" value="Ribosomal_uL2"/>
</dbReference>
<dbReference type="InterPro" id="IPR014726">
    <property type="entry name" value="Ribosomal_uL2_dom3"/>
</dbReference>
<protein>
    <submittedName>
        <fullName evidence="5">Ribosomal protein L2</fullName>
    </submittedName>
</protein>
<evidence type="ECO:0000256" key="1">
    <source>
        <dbReference type="ARBA" id="ARBA00005636"/>
    </source>
</evidence>
<proteinExistence type="inferred from homology"/>
<dbReference type="Pfam" id="PF03947">
    <property type="entry name" value="Ribosomal_L2_C"/>
    <property type="match status" value="1"/>
</dbReference>
<dbReference type="Gene3D" id="4.10.950.10">
    <property type="entry name" value="Ribosomal protein L2, domain 3"/>
    <property type="match status" value="1"/>
</dbReference>
<dbReference type="AlphaFoldDB" id="A0A455R038"/>
<dbReference type="GO" id="GO:0003723">
    <property type="term" value="F:RNA binding"/>
    <property type="evidence" value="ECO:0007669"/>
    <property type="project" value="TreeGrafter"/>
</dbReference>
<reference evidence="5" key="1">
    <citation type="submission" date="2011-08" db="EMBL/GenBank/DDBJ databases">
        <title>Complete nucleotide sequence of the plastid genome from the apicomplexan parasite Babesia rodhaini.</title>
        <authorList>
            <person name="Hikosaka K."/>
            <person name="Arisue N."/>
            <person name="Tsuji N."/>
            <person name="Horii T."/>
            <person name="Kita K."/>
            <person name="Tanabe K."/>
        </authorList>
    </citation>
    <scope>NUCLEOTIDE SEQUENCE</scope>
    <source>
        <strain evidence="5">Australian</strain>
    </source>
</reference>
<evidence type="ECO:0000256" key="2">
    <source>
        <dbReference type="ARBA" id="ARBA00022980"/>
    </source>
</evidence>
<evidence type="ECO:0000313" key="5">
    <source>
        <dbReference type="EMBL" id="BBD21426.1"/>
    </source>
</evidence>
<keyword evidence="3" id="KW-0687">Ribonucleoprotein</keyword>
<accession>A0A455R038</accession>
<dbReference type="GO" id="GO:0005762">
    <property type="term" value="C:mitochondrial large ribosomal subunit"/>
    <property type="evidence" value="ECO:0007669"/>
    <property type="project" value="TreeGrafter"/>
</dbReference>
<evidence type="ECO:0000256" key="3">
    <source>
        <dbReference type="ARBA" id="ARBA00023274"/>
    </source>
</evidence>
<dbReference type="GO" id="GO:0032543">
    <property type="term" value="P:mitochondrial translation"/>
    <property type="evidence" value="ECO:0007669"/>
    <property type="project" value="TreeGrafter"/>
</dbReference>
<dbReference type="SUPFAM" id="SSF50104">
    <property type="entry name" value="Translation proteins SH3-like domain"/>
    <property type="match status" value="1"/>
</dbReference>
<feature type="domain" description="Large ribosomal subunit protein uL2 C-terminal" evidence="4">
    <location>
        <begin position="112"/>
        <end position="239"/>
    </location>
</feature>
<gene>
    <name evidence="5" type="primary">rpl2</name>
</gene>